<dbReference type="EMBL" id="FNCW01000002">
    <property type="protein sequence ID" value="SDG45738.1"/>
    <property type="molecule type" value="Genomic_DNA"/>
</dbReference>
<name>A0A1G7UEI7_9FLAO</name>
<dbReference type="Proteomes" id="UP000199296">
    <property type="component" value="Unassembled WGS sequence"/>
</dbReference>
<dbReference type="STRING" id="470826.SAMN04488027_10222"/>
<dbReference type="InterPro" id="IPR058512">
    <property type="entry name" value="DUF8199"/>
</dbReference>
<organism evidence="1 2">
    <name type="scientific">Psychroflexus sediminis</name>
    <dbReference type="NCBI Taxonomy" id="470826"/>
    <lineage>
        <taxon>Bacteria</taxon>
        <taxon>Pseudomonadati</taxon>
        <taxon>Bacteroidota</taxon>
        <taxon>Flavobacteriia</taxon>
        <taxon>Flavobacteriales</taxon>
        <taxon>Flavobacteriaceae</taxon>
        <taxon>Psychroflexus</taxon>
    </lineage>
</organism>
<reference evidence="1 2" key="1">
    <citation type="submission" date="2016-10" db="EMBL/GenBank/DDBJ databases">
        <authorList>
            <person name="de Groot N.N."/>
        </authorList>
    </citation>
    <scope>NUCLEOTIDE SEQUENCE [LARGE SCALE GENOMIC DNA]</scope>
    <source>
        <strain evidence="1 2">DSM 19803</strain>
    </source>
</reference>
<dbReference type="Pfam" id="PF26622">
    <property type="entry name" value="DUF8199"/>
    <property type="match status" value="1"/>
</dbReference>
<dbReference type="NCBIfam" id="NF047658">
    <property type="entry name" value="HYC_CC_PP"/>
    <property type="match status" value="1"/>
</dbReference>
<accession>A0A1G7UEI7</accession>
<proteinExistence type="predicted"/>
<keyword evidence="2" id="KW-1185">Reference proteome</keyword>
<evidence type="ECO:0000313" key="1">
    <source>
        <dbReference type="EMBL" id="SDG45738.1"/>
    </source>
</evidence>
<evidence type="ECO:0000313" key="2">
    <source>
        <dbReference type="Proteomes" id="UP000199296"/>
    </source>
</evidence>
<protein>
    <submittedName>
        <fullName evidence="1">Uncharacterized protein</fullName>
    </submittedName>
</protein>
<dbReference type="AlphaFoldDB" id="A0A1G7UEI7"/>
<dbReference type="InterPro" id="IPR058060">
    <property type="entry name" value="HYC_CC_PP"/>
</dbReference>
<sequence>MIDKAILSQAETCDMHQQMPSEEKSECCDDEVEVVKGQDELQFSKAEFDLDFPLELVAYSFIHFLNPETYNTSVKNFPVYHPPQYSLDFRVLHQVFLI</sequence>
<gene>
    <name evidence="1" type="ORF">SAMN04488027_10222</name>
</gene>